<dbReference type="InterPro" id="IPR009875">
    <property type="entry name" value="PilZ_domain"/>
</dbReference>
<name>A0A063Y5K7_9GAMM</name>
<accession>A0A063Y5K7</accession>
<dbReference type="STRING" id="267850.ADINL_1673"/>
<dbReference type="Gene3D" id="2.40.10.220">
    <property type="entry name" value="predicted glycosyltransferase like domains"/>
    <property type="match status" value="1"/>
</dbReference>
<protein>
    <submittedName>
        <fullName evidence="2">Type IV pilus biogenesis protein PilZ</fullName>
    </submittedName>
</protein>
<evidence type="ECO:0000313" key="3">
    <source>
        <dbReference type="Proteomes" id="UP000027318"/>
    </source>
</evidence>
<gene>
    <name evidence="2" type="ORF">ADINL_1673</name>
</gene>
<evidence type="ECO:0000259" key="1">
    <source>
        <dbReference type="Pfam" id="PF07238"/>
    </source>
</evidence>
<dbReference type="Proteomes" id="UP000027318">
    <property type="component" value="Unassembled WGS sequence"/>
</dbReference>
<dbReference type="EMBL" id="JMSZ01000021">
    <property type="protein sequence ID" value="KDE40036.1"/>
    <property type="molecule type" value="Genomic_DNA"/>
</dbReference>
<organism evidence="2 3">
    <name type="scientific">Nitrincola lacisaponensis</name>
    <dbReference type="NCBI Taxonomy" id="267850"/>
    <lineage>
        <taxon>Bacteria</taxon>
        <taxon>Pseudomonadati</taxon>
        <taxon>Pseudomonadota</taxon>
        <taxon>Gammaproteobacteria</taxon>
        <taxon>Oceanospirillales</taxon>
        <taxon>Oceanospirillaceae</taxon>
        <taxon>Nitrincola</taxon>
    </lineage>
</organism>
<dbReference type="OrthoDB" id="5296245at2"/>
<comment type="caution">
    <text evidence="2">The sequence shown here is derived from an EMBL/GenBank/DDBJ whole genome shotgun (WGS) entry which is preliminary data.</text>
</comment>
<dbReference type="Pfam" id="PF07238">
    <property type="entry name" value="PilZ"/>
    <property type="match status" value="1"/>
</dbReference>
<evidence type="ECO:0000313" key="2">
    <source>
        <dbReference type="EMBL" id="KDE40036.1"/>
    </source>
</evidence>
<reference evidence="2 3" key="1">
    <citation type="journal article" date="2005" name="Int. J. Syst. Evol. Microbiol.">
        <title>Nitrincola lacisaponensis gen. nov., sp. nov., a novel alkaliphilic bacterium isolated from an alkaline, saline lake.</title>
        <authorList>
            <person name="Dimitriu P.A."/>
            <person name="Shukla S.K."/>
            <person name="Conradt J."/>
            <person name="Marquez M.C."/>
            <person name="Ventosa A."/>
            <person name="Maglia A."/>
            <person name="Peyton B.M."/>
            <person name="Pinkart H.C."/>
            <person name="Mormile M.R."/>
        </authorList>
    </citation>
    <scope>NUCLEOTIDE SEQUENCE [LARGE SCALE GENOMIC DNA]</scope>
    <source>
        <strain evidence="2 3">4CA</strain>
    </source>
</reference>
<dbReference type="AlphaFoldDB" id="A0A063Y5K7"/>
<dbReference type="GO" id="GO:0035438">
    <property type="term" value="F:cyclic-di-GMP binding"/>
    <property type="evidence" value="ECO:0007669"/>
    <property type="project" value="InterPro"/>
</dbReference>
<proteinExistence type="predicted"/>
<keyword evidence="3" id="KW-1185">Reference proteome</keyword>
<feature type="domain" description="PilZ" evidence="1">
    <location>
        <begin position="14"/>
        <end position="104"/>
    </location>
</feature>
<sequence length="116" mass="12874">MSIVPRISHGILSLSIENKEDLYKSFMPFVTYGGLFIPTSRSYQLGEEVFMLLNIMDEQEKIPVTGKVIWVTPKAAQGGRVPGIGIQLTADDAPLVRKIENYLAGALNSSRRTYTI</sequence>